<dbReference type="InterPro" id="IPR010987">
    <property type="entry name" value="Glutathione-S-Trfase_C-like"/>
</dbReference>
<accession>A0A7H1NUW9</accession>
<dbReference type="EC" id="4.5.1.3" evidence="4"/>
<organism evidence="4 5">
    <name type="scientific">Entomobacter blattae</name>
    <dbReference type="NCBI Taxonomy" id="2762277"/>
    <lineage>
        <taxon>Bacteria</taxon>
        <taxon>Pseudomonadati</taxon>
        <taxon>Pseudomonadota</taxon>
        <taxon>Alphaproteobacteria</taxon>
        <taxon>Acetobacterales</taxon>
        <taxon>Acetobacteraceae</taxon>
        <taxon>Entomobacter</taxon>
    </lineage>
</organism>
<dbReference type="InterPro" id="IPR036282">
    <property type="entry name" value="Glutathione-S-Trfase_C_sf"/>
</dbReference>
<gene>
    <name evidence="4" type="primary">dcmA</name>
    <name evidence="4" type="ORF">JGUZn3_23790</name>
</gene>
<dbReference type="SFLD" id="SFLDS00019">
    <property type="entry name" value="Glutathione_Transferase_(cytos"/>
    <property type="match status" value="1"/>
</dbReference>
<evidence type="ECO:0000259" key="2">
    <source>
        <dbReference type="PROSITE" id="PS50404"/>
    </source>
</evidence>
<evidence type="ECO:0000256" key="1">
    <source>
        <dbReference type="ARBA" id="ARBA00011738"/>
    </source>
</evidence>
<sequence length="222" mass="25790">MRILYHIPLSPACRKIRLILAEKRLPFELMTEKVWEKREEFLKFNPVGTVPVLVEENGLAIPESYAISEYLEEAYPDTSLLGRTLGERVEVRRLVSWMEGVFSQEVTDKLLGEKYMKRFLRKGNPDGTAIRQGYTALYFYLEYLGWLAEMRIWLAGSFFSQADLTAAAYLSSLDFIGDIDWSRIPAVKEWYARVKCRPCFRSLLQDRISGITPPIHYADLDF</sequence>
<dbReference type="AlphaFoldDB" id="A0A7H1NUW9"/>
<comment type="subunit">
    <text evidence="1">Homodimer.</text>
</comment>
<dbReference type="SFLD" id="SFLDG00358">
    <property type="entry name" value="Main_(cytGST)"/>
    <property type="match status" value="1"/>
</dbReference>
<feature type="domain" description="GST C-terminal" evidence="3">
    <location>
        <begin position="84"/>
        <end position="214"/>
    </location>
</feature>
<dbReference type="Pfam" id="PF13417">
    <property type="entry name" value="GST_N_3"/>
    <property type="match status" value="1"/>
</dbReference>
<dbReference type="GO" id="GO:0004364">
    <property type="term" value="F:glutathione transferase activity"/>
    <property type="evidence" value="ECO:0007669"/>
    <property type="project" value="TreeGrafter"/>
</dbReference>
<evidence type="ECO:0000259" key="3">
    <source>
        <dbReference type="PROSITE" id="PS50405"/>
    </source>
</evidence>
<dbReference type="PROSITE" id="PS50404">
    <property type="entry name" value="GST_NTER"/>
    <property type="match status" value="1"/>
</dbReference>
<dbReference type="GO" id="GO:0018834">
    <property type="term" value="F:dichloromethane dehalogenase activity"/>
    <property type="evidence" value="ECO:0007669"/>
    <property type="project" value="UniProtKB-EC"/>
</dbReference>
<dbReference type="KEGG" id="ebla:JGUZn3_23790"/>
<feature type="domain" description="GST N-terminal" evidence="2">
    <location>
        <begin position="1"/>
        <end position="79"/>
    </location>
</feature>
<dbReference type="Gene3D" id="3.40.30.10">
    <property type="entry name" value="Glutaredoxin"/>
    <property type="match status" value="1"/>
</dbReference>
<keyword evidence="4" id="KW-0456">Lyase</keyword>
<dbReference type="SUPFAM" id="SSF52833">
    <property type="entry name" value="Thioredoxin-like"/>
    <property type="match status" value="1"/>
</dbReference>
<dbReference type="InterPro" id="IPR004045">
    <property type="entry name" value="Glutathione_S-Trfase_N"/>
</dbReference>
<protein>
    <submittedName>
        <fullName evidence="4">Dichloromethane dehalogenase</fullName>
        <ecNumber evidence="4">4.5.1.3</ecNumber>
    </submittedName>
</protein>
<evidence type="ECO:0000313" key="4">
    <source>
        <dbReference type="EMBL" id="QNT79579.1"/>
    </source>
</evidence>
<evidence type="ECO:0000313" key="5">
    <source>
        <dbReference type="Proteomes" id="UP000516349"/>
    </source>
</evidence>
<dbReference type="Gene3D" id="1.20.1050.10">
    <property type="match status" value="1"/>
</dbReference>
<dbReference type="GO" id="GO:0006749">
    <property type="term" value="P:glutathione metabolic process"/>
    <property type="evidence" value="ECO:0007669"/>
    <property type="project" value="TreeGrafter"/>
</dbReference>
<name>A0A7H1NUW9_9PROT</name>
<dbReference type="SUPFAM" id="SSF47616">
    <property type="entry name" value="GST C-terminal domain-like"/>
    <property type="match status" value="1"/>
</dbReference>
<dbReference type="InterPro" id="IPR036249">
    <property type="entry name" value="Thioredoxin-like_sf"/>
</dbReference>
<dbReference type="InterPro" id="IPR040079">
    <property type="entry name" value="Glutathione_S-Trfase"/>
</dbReference>
<dbReference type="CDD" id="cd00570">
    <property type="entry name" value="GST_N_family"/>
    <property type="match status" value="1"/>
</dbReference>
<dbReference type="PANTHER" id="PTHR43969:SF9">
    <property type="entry name" value="GLUTATHIONE S TRANSFERASE D10, ISOFORM A-RELATED"/>
    <property type="match status" value="1"/>
</dbReference>
<proteinExistence type="predicted"/>
<dbReference type="Proteomes" id="UP000516349">
    <property type="component" value="Chromosome"/>
</dbReference>
<dbReference type="RefSeq" id="WP_203413726.1">
    <property type="nucleotide sequence ID" value="NZ_CP060244.1"/>
</dbReference>
<reference evidence="4 5" key="1">
    <citation type="submission" date="2020-08" db="EMBL/GenBank/DDBJ databases">
        <title>Complete genome sequence of Entomobacter blattae G55GP.</title>
        <authorList>
            <person name="Poehlein A."/>
            <person name="Guzman J."/>
            <person name="Daniel R."/>
            <person name="Vilcinskas A."/>
        </authorList>
    </citation>
    <scope>NUCLEOTIDE SEQUENCE [LARGE SCALE GENOMIC DNA]</scope>
    <source>
        <strain evidence="4 5">G55GP</strain>
    </source>
</reference>
<dbReference type="PANTHER" id="PTHR43969">
    <property type="entry name" value="GLUTATHIONE S TRANSFERASE D10, ISOFORM A-RELATED"/>
    <property type="match status" value="1"/>
</dbReference>
<keyword evidence="5" id="KW-1185">Reference proteome</keyword>
<dbReference type="EMBL" id="CP060244">
    <property type="protein sequence ID" value="QNT79579.1"/>
    <property type="molecule type" value="Genomic_DNA"/>
</dbReference>
<dbReference type="PROSITE" id="PS50405">
    <property type="entry name" value="GST_CTER"/>
    <property type="match status" value="1"/>
</dbReference>